<evidence type="ECO:0000313" key="1">
    <source>
        <dbReference type="EMBL" id="KAK1863374.1"/>
    </source>
</evidence>
<gene>
    <name evidence="1" type="ORF">I4F81_005930</name>
</gene>
<organism evidence="1 2">
    <name type="scientific">Pyropia yezoensis</name>
    <name type="common">Susabi-nori</name>
    <name type="synonym">Porphyra yezoensis</name>
    <dbReference type="NCBI Taxonomy" id="2788"/>
    <lineage>
        <taxon>Eukaryota</taxon>
        <taxon>Rhodophyta</taxon>
        <taxon>Bangiophyceae</taxon>
        <taxon>Bangiales</taxon>
        <taxon>Bangiaceae</taxon>
        <taxon>Pyropia</taxon>
    </lineage>
</organism>
<evidence type="ECO:0000313" key="2">
    <source>
        <dbReference type="Proteomes" id="UP000798662"/>
    </source>
</evidence>
<proteinExistence type="predicted"/>
<dbReference type="Proteomes" id="UP000798662">
    <property type="component" value="Chromosome 2"/>
</dbReference>
<keyword evidence="2" id="KW-1185">Reference proteome</keyword>
<reference evidence="1" key="1">
    <citation type="submission" date="2019-11" db="EMBL/GenBank/DDBJ databases">
        <title>Nori genome reveals adaptations in red seaweeds to the harsh intertidal environment.</title>
        <authorList>
            <person name="Wang D."/>
            <person name="Mao Y."/>
        </authorList>
    </citation>
    <scope>NUCLEOTIDE SEQUENCE</scope>
    <source>
        <tissue evidence="1">Gametophyte</tissue>
    </source>
</reference>
<name>A0ACC3BZ99_PYRYE</name>
<sequence length="596" mass="63301">MAFSILCLLLALLIKNTFPTQVAMLLALLAMLAFKVVTPSQALTGFSNTGVATVAVLFVVAEGIQRTSVLLPVFRVLLGKPKQLWVAQLRLMVPVAAASAFLNNTPVVTMMIPVVQGWSRRAGFPIAKLLMPLNNAAILGGTVTLLGTSTSLVVKALAEADGLEDQNGEPINLTIFGIAKVGLPSLLVGILYMLVFSRCLLRDRGASSTATVTKNPREYTVALLVESRSPIVNETVTDAGLRQLQGLFLIEITRAGGEVIPAVSPETRIEAGDTLLFAGIVETVTELYHIVGLVPATVQSTKLAAERHKRRLVEVVISPTSLLVGRSVKESKFRSRFQAAIIAVHRRGTHVRQKIADIALCAGDTLLLETSTEFMERHGRNSNFALVSEVSGSQPPREDRLHMVLSAVIASTMVLLATVGGPVYPLLTSASLAAAAMLVTSCLTLRNAGDSVSIPVILTVASSFGVSKGLETSGGAAELADFIVRIFRGLGNRGLLFGIYLSTAILSSLITNNAAVALVFPIAKTIIESEGLNTLAALYTIMLAASASFSTPIGYTTNLLVDGPGGYHFVDWIIFGLPLQIVLAFVAVFLCSFFYT</sequence>
<comment type="caution">
    <text evidence="1">The sequence shown here is derived from an EMBL/GenBank/DDBJ whole genome shotgun (WGS) entry which is preliminary data.</text>
</comment>
<dbReference type="EMBL" id="CM020619">
    <property type="protein sequence ID" value="KAK1863374.1"/>
    <property type="molecule type" value="Genomic_DNA"/>
</dbReference>
<protein>
    <submittedName>
        <fullName evidence="1">Uncharacterized protein</fullName>
    </submittedName>
</protein>
<accession>A0ACC3BZ99</accession>